<gene>
    <name evidence="2" type="ORF">RUMLAC_01227</name>
</gene>
<feature type="domain" description="4Fe-4S ferredoxin-type" evidence="1">
    <location>
        <begin position="55"/>
        <end position="87"/>
    </location>
</feature>
<protein>
    <recommendedName>
        <fullName evidence="1">4Fe-4S ferredoxin-type domain-containing protein</fullName>
    </recommendedName>
</protein>
<evidence type="ECO:0000313" key="2">
    <source>
        <dbReference type="EMBL" id="EDY32942.1"/>
    </source>
</evidence>
<keyword evidence="3" id="KW-1185">Reference proteome</keyword>
<evidence type="ECO:0000313" key="3">
    <source>
        <dbReference type="Proteomes" id="UP000003254"/>
    </source>
</evidence>
<dbReference type="Proteomes" id="UP000003254">
    <property type="component" value="Unassembled WGS sequence"/>
</dbReference>
<comment type="caution">
    <text evidence="2">The sequence shown here is derived from an EMBL/GenBank/DDBJ whole genome shotgun (WGS) entry which is preliminary data.</text>
</comment>
<dbReference type="PROSITE" id="PS51379">
    <property type="entry name" value="4FE4S_FER_2"/>
    <property type="match status" value="1"/>
</dbReference>
<dbReference type="eggNOG" id="ENOG5033WX7">
    <property type="taxonomic scope" value="Bacteria"/>
</dbReference>
<reference evidence="2 3" key="1">
    <citation type="submission" date="2008-08" db="EMBL/GenBank/DDBJ databases">
        <title>Draft genome sequence of Ruminococcus lactaris ATCC 29176.</title>
        <authorList>
            <person name="Sudarsanam P."/>
            <person name="Ley R."/>
            <person name="Guruge J."/>
            <person name="Turnbaugh P.J."/>
            <person name="Mahowald M."/>
            <person name="Liep D."/>
            <person name="Gordon J."/>
        </authorList>
    </citation>
    <scope>NUCLEOTIDE SEQUENCE [LARGE SCALE GENOMIC DNA]</scope>
    <source>
        <strain evidence="2 3">ATCC 29176</strain>
    </source>
</reference>
<dbReference type="HOGENOM" id="CLU_2259304_0_0_9"/>
<evidence type="ECO:0000259" key="1">
    <source>
        <dbReference type="PROSITE" id="PS51379"/>
    </source>
</evidence>
<accession>B5CP36</accession>
<name>B5CP36_9FIRM</name>
<proteinExistence type="predicted"/>
<sequence length="107" mass="12492">MKKDMKIARYELKVVHKKELILTMEDDVDSEELLKIFLETHVKEEKEQNELLGIIAEKVSEEDCTEQCESCQKYCPVSEECMATDENVRCTECEYLCETCGICELKE</sequence>
<organism evidence="2 3">
    <name type="scientific">[Ruminococcus] lactaris ATCC 29176</name>
    <dbReference type="NCBI Taxonomy" id="471875"/>
    <lineage>
        <taxon>Bacteria</taxon>
        <taxon>Bacillati</taxon>
        <taxon>Bacillota</taxon>
        <taxon>Clostridia</taxon>
        <taxon>Lachnospirales</taxon>
        <taxon>Lachnospiraceae</taxon>
        <taxon>Mediterraneibacter</taxon>
    </lineage>
</organism>
<dbReference type="EMBL" id="ABOU02000032">
    <property type="protein sequence ID" value="EDY32942.1"/>
    <property type="molecule type" value="Genomic_DNA"/>
</dbReference>
<dbReference type="AlphaFoldDB" id="B5CP36"/>
<dbReference type="InterPro" id="IPR017896">
    <property type="entry name" value="4Fe4S_Fe-S-bd"/>
</dbReference>
<reference evidence="2 3" key="2">
    <citation type="submission" date="2008-08" db="EMBL/GenBank/DDBJ databases">
        <authorList>
            <person name="Fulton L."/>
            <person name="Clifton S."/>
            <person name="Fulton B."/>
            <person name="Xu J."/>
            <person name="Minx P."/>
            <person name="Pepin K.H."/>
            <person name="Johnson M."/>
            <person name="Bhonagiri V."/>
            <person name="Nash W.E."/>
            <person name="Mardis E.R."/>
            <person name="Wilson R.K."/>
        </authorList>
    </citation>
    <scope>NUCLEOTIDE SEQUENCE [LARGE SCALE GENOMIC DNA]</scope>
    <source>
        <strain evidence="2 3">ATCC 29176</strain>
    </source>
</reference>